<dbReference type="InterPro" id="IPR011330">
    <property type="entry name" value="Glyco_hydro/deAcase_b/a-brl"/>
</dbReference>
<dbReference type="InterPro" id="IPR054723">
    <property type="entry name" value="Ams1-like_N"/>
</dbReference>
<dbReference type="GO" id="GO:0000329">
    <property type="term" value="C:fungal-type vacuole membrane"/>
    <property type="evidence" value="ECO:0007669"/>
    <property type="project" value="TreeGrafter"/>
</dbReference>
<keyword evidence="4" id="KW-0479">Metal-binding</keyword>
<dbReference type="Pfam" id="PF07748">
    <property type="entry name" value="Glyco_hydro_38C"/>
    <property type="match status" value="1"/>
</dbReference>
<sequence length="1197" mass="135899">MSDNSEFNHTYLQKHQGITKERLRNFMKQSFWSDINLLSVLWKKETSDPEYVSLEVWSPKGLDRPTFEHAVKQTYKPTKVGESFGPSWSTHWFKVRVTIPADYAGEQVIFQFDPDCEGMVWTTEGHPVQGLTGGGGDNRRVEYILTENASAGEKFHFYVEIACNGLFGNGNGLIKAPDENKYFSLLKASVGVKRQDAWHLLQEVMVIVDMAHHIGNENPRGINALYAANEIANVFDRDNLEHSIPAARKIAKKFLSAEPAKSTHQISAIGNCHIDTAWLWMYDETKRKTARSFASQLNLMDRYPEYIFAASQAQQFEWLEQNYPHLFKRVRKYARKGQFVVIGGTWVEMDCNLPSGESLVRQFMLGQRYFMQKFDTLSKIFWLPDTFGYAAQIPQIVKKSGGKYFFTQKLSWNNINTFPNTTFKWVGLDGSSIITHMAPANTYTGNAQVEEIARCVKNHKDLSSHNTSLYLYGLGDGGGGPQDSMIERIRSMSNTDGLPMIKHRDPIEFYDDLAKNARSLPSWHGELYFELHRGTYTTQPLTKKYNRMCEVLLRTAELLATLASSTSNTLSDYKYPHEELLRLWKLVCLNQFHDVIPGSSIEHVYRDSDAFYEDVIKSAHEICRQALVQITCPDDALYKHIDERTLDSKNSGGLDISSKNGCVGTLGGVFGGNLELVDENALSVNSKLQDVFVVNSCAWKRSGIVRVYGLSAKHPLVKQVLKPRKSLSPLGYSDVAVPKDTCLVVANEIPGMSVTAIENTKQNGPIPVSAYRTSNGFYILENLYITAKFNKFGHLVSLVDRKSGRNFVPKDEEGNRLVIYEDIPLFWDGWDVEIYHSEKYKVCEDVEIEVCEEGPVVGSILIKVKVGEKSKLQQWISLSSTSSVLEFETEVDWKESHKMLKAEFNWDIKAENASYETQFGYISRPTHRNTSWDLAKFEVCGHKFVDLSEYGAGVSVFNDCKYGHSCLGNKMTMSLLRSSKAPDANADMKVHTFRYGVYVHTTSFPDPKVIKKAYGFNNQLLGIIVGGNSCLEKKMIKSNNKSVFKIENASNVILDTVKLPERKLKPYSENENQTNLVGSWKDFIRSPKRSNEGNEKTFEINKNNNEQGQNQIVDFDTLEYENEEKVEWEKKKVVLRMYESCGGHAIAELVSLLKIKKVVKSDLLENELESIEKGQNSDSFKISIKPFEIVTLIIYLE</sequence>
<comment type="function">
    <text evidence="7">Degrades free oligosaccharides in the vacuole.</text>
</comment>
<dbReference type="Pfam" id="PF22907">
    <property type="entry name" value="Ams1-like_1st"/>
    <property type="match status" value="1"/>
</dbReference>
<dbReference type="Gene3D" id="3.20.110.10">
    <property type="entry name" value="Glycoside hydrolase 38, N terminal domain"/>
    <property type="match status" value="1"/>
</dbReference>
<dbReference type="GO" id="GO:0009313">
    <property type="term" value="P:oligosaccharide catabolic process"/>
    <property type="evidence" value="ECO:0007669"/>
    <property type="project" value="TreeGrafter"/>
</dbReference>
<evidence type="ECO:0000256" key="5">
    <source>
        <dbReference type="ARBA" id="ARBA00022801"/>
    </source>
</evidence>
<dbReference type="SUPFAM" id="SSF88713">
    <property type="entry name" value="Glycoside hydrolase/deacetylase"/>
    <property type="match status" value="1"/>
</dbReference>
<evidence type="ECO:0000256" key="2">
    <source>
        <dbReference type="ARBA" id="ARBA00009792"/>
    </source>
</evidence>
<dbReference type="GO" id="GO:0030246">
    <property type="term" value="F:carbohydrate binding"/>
    <property type="evidence" value="ECO:0007669"/>
    <property type="project" value="InterPro"/>
</dbReference>
<dbReference type="Pfam" id="PF09261">
    <property type="entry name" value="Alpha-mann_mid"/>
    <property type="match status" value="1"/>
</dbReference>
<reference evidence="10 11" key="1">
    <citation type="journal article" date="2018" name="MBio">
        <title>Comparative Genomics Reveals the Core Gene Toolbox for the Fungus-Insect Symbiosis.</title>
        <authorList>
            <person name="Wang Y."/>
            <person name="Stata M."/>
            <person name="Wang W."/>
            <person name="Stajich J.E."/>
            <person name="White M.M."/>
            <person name="Moncalvo J.M."/>
        </authorList>
    </citation>
    <scope>NUCLEOTIDE SEQUENCE [LARGE SCALE GENOMIC DNA]</scope>
    <source>
        <strain evidence="10 11">SC-DP-2</strain>
    </source>
</reference>
<dbReference type="InterPro" id="IPR041147">
    <property type="entry name" value="GH38_C"/>
</dbReference>
<dbReference type="SMART" id="SM00872">
    <property type="entry name" value="Alpha-mann_mid"/>
    <property type="match status" value="1"/>
</dbReference>
<dbReference type="InterPro" id="IPR011013">
    <property type="entry name" value="Gal_mutarotase_sf_dom"/>
</dbReference>
<dbReference type="InterPro" id="IPR027291">
    <property type="entry name" value="Glyco_hydro_38_N_sf"/>
</dbReference>
<dbReference type="Pfam" id="PF17677">
    <property type="entry name" value="Glyco_hydro38C2"/>
    <property type="match status" value="1"/>
</dbReference>
<dbReference type="FunFam" id="1.20.1270.50:FF:000004">
    <property type="entry name" value="alpha-mannosidase 2C1 isoform X1"/>
    <property type="match status" value="1"/>
</dbReference>
<dbReference type="AlphaFoldDB" id="A0A2T9YZ67"/>
<evidence type="ECO:0000256" key="3">
    <source>
        <dbReference type="ARBA" id="ARBA00012752"/>
    </source>
</evidence>
<dbReference type="OrthoDB" id="10261055at2759"/>
<dbReference type="InterPro" id="IPR037094">
    <property type="entry name" value="Glyco_hydro_38_cen_sf"/>
</dbReference>
<feature type="domain" description="Glycoside hydrolase family 38 central" evidence="9">
    <location>
        <begin position="530"/>
        <end position="612"/>
    </location>
</feature>
<dbReference type="STRING" id="133381.A0A2T9YZ67"/>
<evidence type="ECO:0000256" key="6">
    <source>
        <dbReference type="ARBA" id="ARBA00023295"/>
    </source>
</evidence>
<dbReference type="Proteomes" id="UP000245609">
    <property type="component" value="Unassembled WGS sequence"/>
</dbReference>
<dbReference type="Gene3D" id="2.70.98.30">
    <property type="entry name" value="Golgi alpha-mannosidase II, domain 4"/>
    <property type="match status" value="1"/>
</dbReference>
<keyword evidence="5" id="KW-0378">Hydrolase</keyword>
<evidence type="ECO:0000313" key="11">
    <source>
        <dbReference type="Proteomes" id="UP000245609"/>
    </source>
</evidence>
<dbReference type="GO" id="GO:0006013">
    <property type="term" value="P:mannose metabolic process"/>
    <property type="evidence" value="ECO:0007669"/>
    <property type="project" value="InterPro"/>
</dbReference>
<name>A0A2T9YZ67_9FUNG</name>
<dbReference type="EC" id="3.2.1.24" evidence="3"/>
<comment type="catalytic activity">
    <reaction evidence="1">
        <text>Hydrolysis of terminal, non-reducing alpha-D-mannose residues in alpha-D-mannosides.</text>
        <dbReference type="EC" id="3.2.1.24"/>
    </reaction>
</comment>
<protein>
    <recommendedName>
        <fullName evidence="8">Alpha-mannosidase</fullName>
        <ecNumber evidence="3">3.2.1.24</ecNumber>
    </recommendedName>
</protein>
<accession>A0A2T9YZ67</accession>
<dbReference type="SUPFAM" id="SSF74650">
    <property type="entry name" value="Galactose mutarotase-like"/>
    <property type="match status" value="1"/>
</dbReference>
<dbReference type="PANTHER" id="PTHR46017">
    <property type="entry name" value="ALPHA-MANNOSIDASE 2C1"/>
    <property type="match status" value="1"/>
</dbReference>
<evidence type="ECO:0000256" key="7">
    <source>
        <dbReference type="ARBA" id="ARBA00054985"/>
    </source>
</evidence>
<keyword evidence="11" id="KW-1185">Reference proteome</keyword>
<gene>
    <name evidence="10" type="ORF">BB560_005730</name>
</gene>
<dbReference type="Pfam" id="PF01074">
    <property type="entry name" value="Glyco_hydro_38N"/>
    <property type="match status" value="1"/>
</dbReference>
<organism evidence="10 11">
    <name type="scientific">Smittium megazygosporum</name>
    <dbReference type="NCBI Taxonomy" id="133381"/>
    <lineage>
        <taxon>Eukaryota</taxon>
        <taxon>Fungi</taxon>
        <taxon>Fungi incertae sedis</taxon>
        <taxon>Zoopagomycota</taxon>
        <taxon>Kickxellomycotina</taxon>
        <taxon>Harpellomycetes</taxon>
        <taxon>Harpellales</taxon>
        <taxon>Legeriomycetaceae</taxon>
        <taxon>Smittium</taxon>
    </lineage>
</organism>
<dbReference type="GO" id="GO:0046872">
    <property type="term" value="F:metal ion binding"/>
    <property type="evidence" value="ECO:0007669"/>
    <property type="project" value="UniProtKB-KW"/>
</dbReference>
<dbReference type="EMBL" id="MBFS01002426">
    <property type="protein sequence ID" value="PVU97642.1"/>
    <property type="molecule type" value="Genomic_DNA"/>
</dbReference>
<dbReference type="InterPro" id="IPR000602">
    <property type="entry name" value="Glyco_hydro_38_N"/>
</dbReference>
<dbReference type="FunFam" id="3.20.110.10:FF:000002">
    <property type="entry name" value="alpha-mannosidase 2C1 isoform X1"/>
    <property type="match status" value="1"/>
</dbReference>
<comment type="caution">
    <text evidence="10">The sequence shown here is derived from an EMBL/GenBank/DDBJ whole genome shotgun (WGS) entry which is preliminary data.</text>
</comment>
<evidence type="ECO:0000256" key="8">
    <source>
        <dbReference type="ARBA" id="ARBA00071615"/>
    </source>
</evidence>
<evidence type="ECO:0000256" key="1">
    <source>
        <dbReference type="ARBA" id="ARBA00000365"/>
    </source>
</evidence>
<dbReference type="InterPro" id="IPR015341">
    <property type="entry name" value="Glyco_hydro_38_cen"/>
</dbReference>
<comment type="similarity">
    <text evidence="2">Belongs to the glycosyl hydrolase 38 family.</text>
</comment>
<evidence type="ECO:0000259" key="9">
    <source>
        <dbReference type="SMART" id="SM00872"/>
    </source>
</evidence>
<keyword evidence="6" id="KW-0326">Glycosidase</keyword>
<dbReference type="SUPFAM" id="SSF88688">
    <property type="entry name" value="Families 57/38 glycoside transferase middle domain"/>
    <property type="match status" value="1"/>
</dbReference>
<dbReference type="GO" id="GO:0004559">
    <property type="term" value="F:alpha-mannosidase activity"/>
    <property type="evidence" value="ECO:0007669"/>
    <property type="project" value="UniProtKB-EC"/>
</dbReference>
<dbReference type="FunFam" id="2.70.98.30:FF:000001">
    <property type="entry name" value="alpha-mannosidase 2C1 isoform X2"/>
    <property type="match status" value="1"/>
</dbReference>
<dbReference type="InterPro" id="IPR011682">
    <property type="entry name" value="Glyco_hydro_38_C"/>
</dbReference>
<dbReference type="PANTHER" id="PTHR46017:SF1">
    <property type="entry name" value="ALPHA-MANNOSIDASE 2C1"/>
    <property type="match status" value="1"/>
</dbReference>
<dbReference type="InterPro" id="IPR028995">
    <property type="entry name" value="Glyco_hydro_57/38_cen_sf"/>
</dbReference>
<dbReference type="Gene3D" id="1.20.1270.50">
    <property type="entry name" value="Glycoside hydrolase family 38, central domain"/>
    <property type="match status" value="1"/>
</dbReference>
<evidence type="ECO:0000256" key="4">
    <source>
        <dbReference type="ARBA" id="ARBA00022723"/>
    </source>
</evidence>
<proteinExistence type="inferred from homology"/>
<evidence type="ECO:0000313" key="10">
    <source>
        <dbReference type="EMBL" id="PVU97642.1"/>
    </source>
</evidence>